<reference evidence="2" key="1">
    <citation type="journal article" date="2023" name="Mol. Phylogenet. Evol.">
        <title>Genome-scale phylogeny and comparative genomics of the fungal order Sordariales.</title>
        <authorList>
            <person name="Hensen N."/>
            <person name="Bonometti L."/>
            <person name="Westerberg I."/>
            <person name="Brannstrom I.O."/>
            <person name="Guillou S."/>
            <person name="Cros-Aarteil S."/>
            <person name="Calhoun S."/>
            <person name="Haridas S."/>
            <person name="Kuo A."/>
            <person name="Mondo S."/>
            <person name="Pangilinan J."/>
            <person name="Riley R."/>
            <person name="LaButti K."/>
            <person name="Andreopoulos B."/>
            <person name="Lipzen A."/>
            <person name="Chen C."/>
            <person name="Yan M."/>
            <person name="Daum C."/>
            <person name="Ng V."/>
            <person name="Clum A."/>
            <person name="Steindorff A."/>
            <person name="Ohm R.A."/>
            <person name="Martin F."/>
            <person name="Silar P."/>
            <person name="Natvig D.O."/>
            <person name="Lalanne C."/>
            <person name="Gautier V."/>
            <person name="Ament-Velasquez S.L."/>
            <person name="Kruys A."/>
            <person name="Hutchinson M.I."/>
            <person name="Powell A.J."/>
            <person name="Barry K."/>
            <person name="Miller A.N."/>
            <person name="Grigoriev I.V."/>
            <person name="Debuchy R."/>
            <person name="Gladieux P."/>
            <person name="Hiltunen Thoren M."/>
            <person name="Johannesson H."/>
        </authorList>
    </citation>
    <scope>NUCLEOTIDE SEQUENCE</scope>
    <source>
        <strain evidence="2">CBS 731.68</strain>
    </source>
</reference>
<proteinExistence type="predicted"/>
<protein>
    <submittedName>
        <fullName evidence="2">Uncharacterized protein</fullName>
    </submittedName>
</protein>
<evidence type="ECO:0000313" key="2">
    <source>
        <dbReference type="EMBL" id="KAK4122108.1"/>
    </source>
</evidence>
<keyword evidence="3" id="KW-1185">Reference proteome</keyword>
<organism evidence="2 3">
    <name type="scientific">Parathielavia appendiculata</name>
    <dbReference type="NCBI Taxonomy" id="2587402"/>
    <lineage>
        <taxon>Eukaryota</taxon>
        <taxon>Fungi</taxon>
        <taxon>Dikarya</taxon>
        <taxon>Ascomycota</taxon>
        <taxon>Pezizomycotina</taxon>
        <taxon>Sordariomycetes</taxon>
        <taxon>Sordariomycetidae</taxon>
        <taxon>Sordariales</taxon>
        <taxon>Chaetomiaceae</taxon>
        <taxon>Parathielavia</taxon>
    </lineage>
</organism>
<dbReference type="AlphaFoldDB" id="A0AAN6Z256"/>
<dbReference type="RefSeq" id="XP_062645879.1">
    <property type="nucleotide sequence ID" value="XM_062787625.1"/>
</dbReference>
<name>A0AAN6Z256_9PEZI</name>
<sequence length="95" mass="10138">MILSRTRSAGLTTRPNSHNSQPAVHRALTNLPPADGLDASSAEGGPHAERFACSVQDVCSASSFATNHATMDLRDQIRPRGPTERVHGHDQATQP</sequence>
<feature type="region of interest" description="Disordered" evidence="1">
    <location>
        <begin position="1"/>
        <end position="45"/>
    </location>
</feature>
<evidence type="ECO:0000313" key="3">
    <source>
        <dbReference type="Proteomes" id="UP001302602"/>
    </source>
</evidence>
<gene>
    <name evidence="2" type="ORF">N657DRAFT_491219</name>
</gene>
<accession>A0AAN6Z256</accession>
<feature type="compositionally biased region" description="Polar residues" evidence="1">
    <location>
        <begin position="1"/>
        <end position="22"/>
    </location>
</feature>
<feature type="compositionally biased region" description="Basic and acidic residues" evidence="1">
    <location>
        <begin position="71"/>
        <end position="95"/>
    </location>
</feature>
<dbReference type="Proteomes" id="UP001302602">
    <property type="component" value="Unassembled WGS sequence"/>
</dbReference>
<dbReference type="GeneID" id="87824395"/>
<evidence type="ECO:0000256" key="1">
    <source>
        <dbReference type="SAM" id="MobiDB-lite"/>
    </source>
</evidence>
<comment type="caution">
    <text evidence="2">The sequence shown here is derived from an EMBL/GenBank/DDBJ whole genome shotgun (WGS) entry which is preliminary data.</text>
</comment>
<feature type="region of interest" description="Disordered" evidence="1">
    <location>
        <begin position="66"/>
        <end position="95"/>
    </location>
</feature>
<reference evidence="2" key="2">
    <citation type="submission" date="2023-05" db="EMBL/GenBank/DDBJ databases">
        <authorList>
            <consortium name="Lawrence Berkeley National Laboratory"/>
            <person name="Steindorff A."/>
            <person name="Hensen N."/>
            <person name="Bonometti L."/>
            <person name="Westerberg I."/>
            <person name="Brannstrom I.O."/>
            <person name="Guillou S."/>
            <person name="Cros-Aarteil S."/>
            <person name="Calhoun S."/>
            <person name="Haridas S."/>
            <person name="Kuo A."/>
            <person name="Mondo S."/>
            <person name="Pangilinan J."/>
            <person name="Riley R."/>
            <person name="Labutti K."/>
            <person name="Andreopoulos B."/>
            <person name="Lipzen A."/>
            <person name="Chen C."/>
            <person name="Yanf M."/>
            <person name="Daum C."/>
            <person name="Ng V."/>
            <person name="Clum A."/>
            <person name="Ohm R."/>
            <person name="Martin F."/>
            <person name="Silar P."/>
            <person name="Natvig D."/>
            <person name="Lalanne C."/>
            <person name="Gautier V."/>
            <person name="Ament-Velasquez S.L."/>
            <person name="Kruys A."/>
            <person name="Hutchinson M.I."/>
            <person name="Powell A.J."/>
            <person name="Barry K."/>
            <person name="Miller A.N."/>
            <person name="Grigoriev I.V."/>
            <person name="Debuchy R."/>
            <person name="Gladieux P."/>
            <person name="Thoren M.H."/>
            <person name="Johannesson H."/>
        </authorList>
    </citation>
    <scope>NUCLEOTIDE SEQUENCE</scope>
    <source>
        <strain evidence="2">CBS 731.68</strain>
    </source>
</reference>
<dbReference type="EMBL" id="MU853231">
    <property type="protein sequence ID" value="KAK4122108.1"/>
    <property type="molecule type" value="Genomic_DNA"/>
</dbReference>